<dbReference type="SMART" id="SM00028">
    <property type="entry name" value="TPR"/>
    <property type="match status" value="1"/>
</dbReference>
<name>A0A7V4TYN8_CALAY</name>
<gene>
    <name evidence="4" type="ORF">ENK44_03935</name>
</gene>
<evidence type="ECO:0000256" key="1">
    <source>
        <dbReference type="PROSITE-ProRule" id="PRU00339"/>
    </source>
</evidence>
<dbReference type="Proteomes" id="UP000885779">
    <property type="component" value="Unassembled WGS sequence"/>
</dbReference>
<dbReference type="InterPro" id="IPR019734">
    <property type="entry name" value="TPR_rpt"/>
</dbReference>
<dbReference type="SUPFAM" id="SSF48452">
    <property type="entry name" value="TPR-like"/>
    <property type="match status" value="1"/>
</dbReference>
<dbReference type="InterPro" id="IPR011990">
    <property type="entry name" value="TPR-like_helical_dom_sf"/>
</dbReference>
<evidence type="ECO:0000313" key="4">
    <source>
        <dbReference type="EMBL" id="HGY54831.1"/>
    </source>
</evidence>
<dbReference type="Gene3D" id="1.25.40.10">
    <property type="entry name" value="Tetratricopeptide repeat domain"/>
    <property type="match status" value="1"/>
</dbReference>
<sequence>MNKQNTNIKRKKKPILWIGLVVLFFVVIAVFLKAESSEFRFMDLWLTPDQQGRYYFENGDYKQAAEHFADPFWKGTAYYKAGEYDQAINWFARSDSAAAYYNLGNSYAWLGSYEEAVKNYDQALKRRPNWPRAEENRTIVAGLIKRQKEDDFEEEAQQPTFSADKIEFGEKGKKGKEGEVPLEMMSEEQIAEMWLRRLQNSPADFLRQKFIIQTMMQNNTTEAVK</sequence>
<dbReference type="PROSITE" id="PS50293">
    <property type="entry name" value="TPR_REGION"/>
    <property type="match status" value="1"/>
</dbReference>
<dbReference type="Pfam" id="PF00515">
    <property type="entry name" value="TPR_1"/>
    <property type="match status" value="1"/>
</dbReference>
<comment type="caution">
    <text evidence="4">The sequence shown here is derived from an EMBL/GenBank/DDBJ whole genome shotgun (WGS) entry which is preliminary data.</text>
</comment>
<keyword evidence="1" id="KW-0802">TPR repeat</keyword>
<dbReference type="PROSITE" id="PS50005">
    <property type="entry name" value="TPR"/>
    <property type="match status" value="1"/>
</dbReference>
<keyword evidence="3" id="KW-0472">Membrane</keyword>
<reference evidence="4" key="1">
    <citation type="journal article" date="2020" name="mSystems">
        <title>Genome- and Community-Level Interaction Insights into Carbon Utilization and Element Cycling Functions of Hydrothermarchaeota in Hydrothermal Sediment.</title>
        <authorList>
            <person name="Zhou Z."/>
            <person name="Liu Y."/>
            <person name="Xu W."/>
            <person name="Pan J."/>
            <person name="Luo Z.H."/>
            <person name="Li M."/>
        </authorList>
    </citation>
    <scope>NUCLEOTIDE SEQUENCE [LARGE SCALE GENOMIC DNA]</scope>
    <source>
        <strain evidence="4">HyVt-577</strain>
    </source>
</reference>
<organism evidence="4">
    <name type="scientific">Caldithrix abyssi</name>
    <dbReference type="NCBI Taxonomy" id="187145"/>
    <lineage>
        <taxon>Bacteria</taxon>
        <taxon>Pseudomonadati</taxon>
        <taxon>Calditrichota</taxon>
        <taxon>Calditrichia</taxon>
        <taxon>Calditrichales</taxon>
        <taxon>Calditrichaceae</taxon>
        <taxon>Caldithrix</taxon>
    </lineage>
</organism>
<dbReference type="AlphaFoldDB" id="A0A7V4TYN8"/>
<keyword evidence="3" id="KW-0812">Transmembrane</keyword>
<feature type="repeat" description="TPR" evidence="1">
    <location>
        <begin position="97"/>
        <end position="130"/>
    </location>
</feature>
<accession>A0A7V4TYN8</accession>
<feature type="transmembrane region" description="Helical" evidence="3">
    <location>
        <begin position="15"/>
        <end position="32"/>
    </location>
</feature>
<feature type="region of interest" description="Disordered" evidence="2">
    <location>
        <begin position="150"/>
        <end position="180"/>
    </location>
</feature>
<dbReference type="EMBL" id="DRQG01000034">
    <property type="protein sequence ID" value="HGY54831.1"/>
    <property type="molecule type" value="Genomic_DNA"/>
</dbReference>
<protein>
    <submittedName>
        <fullName evidence="4">Tetratricopeptide repeat protein</fullName>
    </submittedName>
</protein>
<evidence type="ECO:0000256" key="2">
    <source>
        <dbReference type="SAM" id="MobiDB-lite"/>
    </source>
</evidence>
<feature type="compositionally biased region" description="Basic and acidic residues" evidence="2">
    <location>
        <begin position="164"/>
        <end position="179"/>
    </location>
</feature>
<keyword evidence="3" id="KW-1133">Transmembrane helix</keyword>
<proteinExistence type="predicted"/>
<evidence type="ECO:0000256" key="3">
    <source>
        <dbReference type="SAM" id="Phobius"/>
    </source>
</evidence>